<gene>
    <name evidence="1" type="ORF">CYCCA115_LOCUS23409</name>
</gene>
<dbReference type="Proteomes" id="UP001295423">
    <property type="component" value="Unassembled WGS sequence"/>
</dbReference>
<reference evidence="1" key="1">
    <citation type="submission" date="2023-08" db="EMBL/GenBank/DDBJ databases">
        <authorList>
            <person name="Audoor S."/>
            <person name="Bilcke G."/>
        </authorList>
    </citation>
    <scope>NUCLEOTIDE SEQUENCE</scope>
</reference>
<name>A0AAD2GBH4_9STRA</name>
<keyword evidence="2" id="KW-1185">Reference proteome</keyword>
<comment type="caution">
    <text evidence="1">The sequence shown here is derived from an EMBL/GenBank/DDBJ whole genome shotgun (WGS) entry which is preliminary data.</text>
</comment>
<accession>A0AAD2GBH4</accession>
<organism evidence="1 2">
    <name type="scientific">Cylindrotheca closterium</name>
    <dbReference type="NCBI Taxonomy" id="2856"/>
    <lineage>
        <taxon>Eukaryota</taxon>
        <taxon>Sar</taxon>
        <taxon>Stramenopiles</taxon>
        <taxon>Ochrophyta</taxon>
        <taxon>Bacillariophyta</taxon>
        <taxon>Bacillariophyceae</taxon>
        <taxon>Bacillariophycidae</taxon>
        <taxon>Bacillariales</taxon>
        <taxon>Bacillariaceae</taxon>
        <taxon>Cylindrotheca</taxon>
    </lineage>
</organism>
<protein>
    <submittedName>
        <fullName evidence="1">Uncharacterized protein</fullName>
    </submittedName>
</protein>
<proteinExistence type="predicted"/>
<evidence type="ECO:0000313" key="1">
    <source>
        <dbReference type="EMBL" id="CAJ1968803.1"/>
    </source>
</evidence>
<dbReference type="EMBL" id="CAKOGP040002406">
    <property type="protein sequence ID" value="CAJ1968803.1"/>
    <property type="molecule type" value="Genomic_DNA"/>
</dbReference>
<sequence>MTNMEIQKGIEDQDAVARTEYTSCGSLNLGGSLTGDGTLSLAASPLFVPTNDHWAEGWEPLKMAFDFCLRVQLQAINLGISVIFRFLDLCENPFQYLFLQNLLRGLNATFRRRTIRRCCHFGRCEGVTLVIM</sequence>
<dbReference type="AlphaFoldDB" id="A0AAD2GBH4"/>
<evidence type="ECO:0000313" key="2">
    <source>
        <dbReference type="Proteomes" id="UP001295423"/>
    </source>
</evidence>